<keyword evidence="2" id="KW-1185">Reference proteome</keyword>
<dbReference type="Proteomes" id="UP000789525">
    <property type="component" value="Unassembled WGS sequence"/>
</dbReference>
<feature type="non-terminal residue" evidence="1">
    <location>
        <position position="1"/>
    </location>
</feature>
<gene>
    <name evidence="1" type="ORF">ACOLOM_LOCUS13427</name>
</gene>
<organism evidence="1 2">
    <name type="scientific">Acaulospora colombiana</name>
    <dbReference type="NCBI Taxonomy" id="27376"/>
    <lineage>
        <taxon>Eukaryota</taxon>
        <taxon>Fungi</taxon>
        <taxon>Fungi incertae sedis</taxon>
        <taxon>Mucoromycota</taxon>
        <taxon>Glomeromycotina</taxon>
        <taxon>Glomeromycetes</taxon>
        <taxon>Diversisporales</taxon>
        <taxon>Acaulosporaceae</taxon>
        <taxon>Acaulospora</taxon>
    </lineage>
</organism>
<name>A0ACA9QV43_9GLOM</name>
<evidence type="ECO:0000313" key="2">
    <source>
        <dbReference type="Proteomes" id="UP000789525"/>
    </source>
</evidence>
<comment type="caution">
    <text evidence="1">The sequence shown here is derived from an EMBL/GenBank/DDBJ whole genome shotgun (WGS) entry which is preliminary data.</text>
</comment>
<sequence length="244" mass="27271">ASDSKGTCNEIDKMDIILNDCEQRYPEIGEKLENFRSNHEELEIRRKALQDELDEVERQLMNNSAKMQEVESQRSSLLQNTRSADETSKVLAEKTDKLTKSDQEEPVKSLIKSDDKNINGKRNMPAEMLSQETLLKKTKISSSVPSEEMDQLRQRLENVSREHQEIRQNIVTLSTRKTGAPPSASDYTTTASEVDSITESMLVDNQASDGAENVDTIASTTTDHGSEASTSSASKVYEKLTPVV</sequence>
<feature type="non-terminal residue" evidence="1">
    <location>
        <position position="244"/>
    </location>
</feature>
<proteinExistence type="predicted"/>
<dbReference type="EMBL" id="CAJVPT010061522">
    <property type="protein sequence ID" value="CAG8765463.1"/>
    <property type="molecule type" value="Genomic_DNA"/>
</dbReference>
<protein>
    <submittedName>
        <fullName evidence="1">4096_t:CDS:1</fullName>
    </submittedName>
</protein>
<accession>A0ACA9QV43</accession>
<reference evidence="1" key="1">
    <citation type="submission" date="2021-06" db="EMBL/GenBank/DDBJ databases">
        <authorList>
            <person name="Kallberg Y."/>
            <person name="Tangrot J."/>
            <person name="Rosling A."/>
        </authorList>
    </citation>
    <scope>NUCLEOTIDE SEQUENCE</scope>
    <source>
        <strain evidence="1">CL356</strain>
    </source>
</reference>
<evidence type="ECO:0000313" key="1">
    <source>
        <dbReference type="EMBL" id="CAG8765463.1"/>
    </source>
</evidence>